<evidence type="ECO:0000313" key="3">
    <source>
        <dbReference type="Proteomes" id="UP000054408"/>
    </source>
</evidence>
<evidence type="ECO:0000256" key="1">
    <source>
        <dbReference type="SAM" id="MobiDB-lite"/>
    </source>
</evidence>
<name>A0A0L0DVL8_THETB</name>
<feature type="compositionally biased region" description="Low complexity" evidence="1">
    <location>
        <begin position="245"/>
        <end position="263"/>
    </location>
</feature>
<dbReference type="EMBL" id="GL349518">
    <property type="protein sequence ID" value="KNC56222.1"/>
    <property type="molecule type" value="Genomic_DNA"/>
</dbReference>
<dbReference type="RefSeq" id="XP_013752660.1">
    <property type="nucleotide sequence ID" value="XM_013897206.1"/>
</dbReference>
<dbReference type="AlphaFoldDB" id="A0A0L0DVL8"/>
<reference evidence="2 3" key="1">
    <citation type="submission" date="2010-05" db="EMBL/GenBank/DDBJ databases">
        <title>The Genome Sequence of Thecamonas trahens ATCC 50062.</title>
        <authorList>
            <consortium name="The Broad Institute Genome Sequencing Platform"/>
            <person name="Russ C."/>
            <person name="Cuomo C."/>
            <person name="Shea T."/>
            <person name="Young S.K."/>
            <person name="Zeng Q."/>
            <person name="Koehrsen M."/>
            <person name="Haas B."/>
            <person name="Borodovsky M."/>
            <person name="Guigo R."/>
            <person name="Alvarado L."/>
            <person name="Berlin A."/>
            <person name="Bochicchio J."/>
            <person name="Borenstein D."/>
            <person name="Chapman S."/>
            <person name="Chen Z."/>
            <person name="Freedman E."/>
            <person name="Gellesch M."/>
            <person name="Goldberg J."/>
            <person name="Griggs A."/>
            <person name="Gujja S."/>
            <person name="Heilman E."/>
            <person name="Heiman D."/>
            <person name="Hepburn T."/>
            <person name="Howarth C."/>
            <person name="Jen D."/>
            <person name="Larson L."/>
            <person name="Mehta T."/>
            <person name="Park D."/>
            <person name="Pearson M."/>
            <person name="Roberts A."/>
            <person name="Saif S."/>
            <person name="Shenoy N."/>
            <person name="Sisk P."/>
            <person name="Stolte C."/>
            <person name="Sykes S."/>
            <person name="Thomson T."/>
            <person name="Walk T."/>
            <person name="White J."/>
            <person name="Yandava C."/>
            <person name="Burger G."/>
            <person name="Gray M.W."/>
            <person name="Holland P.W.H."/>
            <person name="King N."/>
            <person name="Lang F.B.F."/>
            <person name="Roger A.J."/>
            <person name="Ruiz-Trillo I."/>
            <person name="Lander E."/>
            <person name="Nusbaum C."/>
        </authorList>
    </citation>
    <scope>NUCLEOTIDE SEQUENCE [LARGE SCALE GENOMIC DNA]</scope>
    <source>
        <strain evidence="2 3">ATCC 50062</strain>
    </source>
</reference>
<feature type="region of interest" description="Disordered" evidence="1">
    <location>
        <begin position="221"/>
        <end position="313"/>
    </location>
</feature>
<gene>
    <name evidence="2" type="ORF">AMSG_11476</name>
</gene>
<dbReference type="Gene3D" id="1.10.1070.11">
    <property type="entry name" value="Phosphatidylinositol 3-/4-kinase, catalytic domain"/>
    <property type="match status" value="1"/>
</dbReference>
<evidence type="ECO:0000313" key="2">
    <source>
        <dbReference type="EMBL" id="KNC56222.1"/>
    </source>
</evidence>
<feature type="compositionally biased region" description="Low complexity" evidence="1">
    <location>
        <begin position="291"/>
        <end position="307"/>
    </location>
</feature>
<dbReference type="InterPro" id="IPR036940">
    <property type="entry name" value="PI3/4_kinase_cat_sf"/>
</dbReference>
<accession>A0A0L0DVL8</accession>
<organism evidence="2 3">
    <name type="scientific">Thecamonas trahens ATCC 50062</name>
    <dbReference type="NCBI Taxonomy" id="461836"/>
    <lineage>
        <taxon>Eukaryota</taxon>
        <taxon>Apusozoa</taxon>
        <taxon>Apusomonadida</taxon>
        <taxon>Apusomonadidae</taxon>
        <taxon>Thecamonas</taxon>
    </lineage>
</organism>
<protein>
    <submittedName>
        <fullName evidence="2">Uncharacterized protein</fullName>
    </submittedName>
</protein>
<dbReference type="Proteomes" id="UP000054408">
    <property type="component" value="Unassembled WGS sequence"/>
</dbReference>
<feature type="non-terminal residue" evidence="2">
    <location>
        <position position="313"/>
    </location>
</feature>
<proteinExistence type="predicted"/>
<keyword evidence="3" id="KW-1185">Reference proteome</keyword>
<feature type="compositionally biased region" description="Basic residues" evidence="1">
    <location>
        <begin position="275"/>
        <end position="290"/>
    </location>
</feature>
<sequence length="313" mass="32673">MPLRLRNVLFAADTGGLVALDQCLNAYDPLRHATALDKYATAVRDVLAALSAPLADAPPPPVDQIRRFIRQNCRYDIGREGCHCVHLGMLAGLAAVRGATLDSLRDVFASAAAATAAAPGTTAHSPPTGDPPQLAFVLAMRDVLAAAGDTAQVHAELAELASAPALRRPDFDASLAADDEVADEISEFWKLSESLMDMFSGDGGASSSLYATPLRDAARARAAASSAATPGTPNLSPIPPPSLGSDAAASTDASAPRSAPSPDGFSAELDSPSRLAHHHRHHRRRRRKHSSPSATPDEPSDASASAPSRRRKH</sequence>
<dbReference type="GeneID" id="25569421"/>